<dbReference type="AlphaFoldDB" id="A0A7C0U712"/>
<dbReference type="InterPro" id="IPR029060">
    <property type="entry name" value="PIN-like_dom_sf"/>
</dbReference>
<dbReference type="Gene3D" id="3.40.50.1010">
    <property type="entry name" value="5'-nuclease"/>
    <property type="match status" value="1"/>
</dbReference>
<gene>
    <name evidence="2" type="ORF">ENF32_06140</name>
</gene>
<dbReference type="Proteomes" id="UP000885690">
    <property type="component" value="Unassembled WGS sequence"/>
</dbReference>
<dbReference type="Pfam" id="PF01850">
    <property type="entry name" value="PIN"/>
    <property type="match status" value="1"/>
</dbReference>
<dbReference type="EMBL" id="DQWS01000230">
    <property type="protein sequence ID" value="HDD53628.1"/>
    <property type="molecule type" value="Genomic_DNA"/>
</dbReference>
<sequence>MPEPRRRHHRRNNEGDKRRKVIYSIDTSVLLDILIPDPYFGHSSKETLKRASAEGKLVICPVVYAELSAFFRPKAELEAFLTKTGIKLSPFKKDHLWMAGKMWKDYLAGGGKRKNRILADFLIGGFSKTEADAIITRDAAFYSDTFNTKVYYLKKDSE</sequence>
<accession>A0A7C0U712</accession>
<dbReference type="CDD" id="cd09854">
    <property type="entry name" value="PIN_VapC-like"/>
    <property type="match status" value="1"/>
</dbReference>
<organism evidence="2">
    <name type="scientific">Thermosulfidibacter takaii</name>
    <dbReference type="NCBI Taxonomy" id="412593"/>
    <lineage>
        <taxon>Bacteria</taxon>
        <taxon>Pseudomonadati</taxon>
        <taxon>Thermosulfidibacterota</taxon>
        <taxon>Thermosulfidibacteria</taxon>
        <taxon>Thermosulfidibacterales</taxon>
        <taxon>Thermosulfidibacteraceae</taxon>
    </lineage>
</organism>
<name>A0A7C0U712_9BACT</name>
<evidence type="ECO:0000313" key="2">
    <source>
        <dbReference type="EMBL" id="HDD53628.1"/>
    </source>
</evidence>
<comment type="caution">
    <text evidence="2">The sequence shown here is derived from an EMBL/GenBank/DDBJ whole genome shotgun (WGS) entry which is preliminary data.</text>
</comment>
<protein>
    <submittedName>
        <fullName evidence="2">PIN domain-containing protein</fullName>
    </submittedName>
</protein>
<dbReference type="SUPFAM" id="SSF88723">
    <property type="entry name" value="PIN domain-like"/>
    <property type="match status" value="1"/>
</dbReference>
<feature type="domain" description="PIN" evidence="1">
    <location>
        <begin position="25"/>
        <end position="142"/>
    </location>
</feature>
<evidence type="ECO:0000259" key="1">
    <source>
        <dbReference type="Pfam" id="PF01850"/>
    </source>
</evidence>
<proteinExistence type="predicted"/>
<reference evidence="2" key="1">
    <citation type="journal article" date="2020" name="mSystems">
        <title>Genome- and Community-Level Interaction Insights into Carbon Utilization and Element Cycling Functions of Hydrothermarchaeota in Hydrothermal Sediment.</title>
        <authorList>
            <person name="Zhou Z."/>
            <person name="Liu Y."/>
            <person name="Xu W."/>
            <person name="Pan J."/>
            <person name="Luo Z.H."/>
            <person name="Li M."/>
        </authorList>
    </citation>
    <scope>NUCLEOTIDE SEQUENCE [LARGE SCALE GENOMIC DNA]</scope>
    <source>
        <strain evidence="2">HyVt-115</strain>
    </source>
</reference>
<dbReference type="InterPro" id="IPR002716">
    <property type="entry name" value="PIN_dom"/>
</dbReference>